<name>A0A5C6A7X6_9BACT</name>
<keyword evidence="4" id="KW-1185">Reference proteome</keyword>
<organism evidence="3 4">
    <name type="scientific">Botrimarina colliarenosi</name>
    <dbReference type="NCBI Taxonomy" id="2528001"/>
    <lineage>
        <taxon>Bacteria</taxon>
        <taxon>Pseudomonadati</taxon>
        <taxon>Planctomycetota</taxon>
        <taxon>Planctomycetia</taxon>
        <taxon>Pirellulales</taxon>
        <taxon>Lacipirellulaceae</taxon>
        <taxon>Botrimarina</taxon>
    </lineage>
</organism>
<keyword evidence="3" id="KW-0808">Transferase</keyword>
<dbReference type="InterPro" id="IPR041459">
    <property type="entry name" value="MPTase-PolyVal"/>
</dbReference>
<gene>
    <name evidence="3" type="primary">traC_3</name>
    <name evidence="3" type="ORF">Pla108_35460</name>
</gene>
<dbReference type="GO" id="GO:0003697">
    <property type="term" value="F:single-stranded DNA binding"/>
    <property type="evidence" value="ECO:0007669"/>
    <property type="project" value="InterPro"/>
</dbReference>
<dbReference type="Pfam" id="PF08401">
    <property type="entry name" value="ArdcN"/>
    <property type="match status" value="1"/>
</dbReference>
<dbReference type="EC" id="2.7.7.-" evidence="3"/>
<accession>A0A5C6A7X6</accession>
<reference evidence="3 4" key="1">
    <citation type="submission" date="2019-02" db="EMBL/GenBank/DDBJ databases">
        <title>Deep-cultivation of Planctomycetes and their phenomic and genomic characterization uncovers novel biology.</title>
        <authorList>
            <person name="Wiegand S."/>
            <person name="Jogler M."/>
            <person name="Boedeker C."/>
            <person name="Pinto D."/>
            <person name="Vollmers J."/>
            <person name="Rivas-Marin E."/>
            <person name="Kohn T."/>
            <person name="Peeters S.H."/>
            <person name="Heuer A."/>
            <person name="Rast P."/>
            <person name="Oberbeckmann S."/>
            <person name="Bunk B."/>
            <person name="Jeske O."/>
            <person name="Meyerdierks A."/>
            <person name="Storesund J.E."/>
            <person name="Kallscheuer N."/>
            <person name="Luecker S."/>
            <person name="Lage O.M."/>
            <person name="Pohl T."/>
            <person name="Merkel B.J."/>
            <person name="Hornburger P."/>
            <person name="Mueller R.-W."/>
            <person name="Bruemmer F."/>
            <person name="Labrenz M."/>
            <person name="Spormann A.M."/>
            <person name="Op Den Camp H."/>
            <person name="Overmann J."/>
            <person name="Amann R."/>
            <person name="Jetten M.S.M."/>
            <person name="Mascher T."/>
            <person name="Medema M.H."/>
            <person name="Devos D.P."/>
            <person name="Kaster A.-K."/>
            <person name="Ovreas L."/>
            <person name="Rohde M."/>
            <person name="Galperin M.Y."/>
            <person name="Jogler C."/>
        </authorList>
    </citation>
    <scope>NUCLEOTIDE SEQUENCE [LARGE SCALE GENOMIC DNA]</scope>
    <source>
        <strain evidence="3 4">Pla108</strain>
    </source>
</reference>
<feature type="domain" description="Polyvalent protein metallopeptidase" evidence="2">
    <location>
        <begin position="166"/>
        <end position="281"/>
    </location>
</feature>
<dbReference type="PIRSF" id="PIRSF037112">
    <property type="entry name" value="Antirestriction_ArdC"/>
    <property type="match status" value="1"/>
</dbReference>
<comment type="caution">
    <text evidence="3">The sequence shown here is derived from an EMBL/GenBank/DDBJ whole genome shotgun (WGS) entry which is preliminary data.</text>
</comment>
<dbReference type="OrthoDB" id="9792687at2"/>
<feature type="domain" description="N-terminal" evidence="1">
    <location>
        <begin position="13"/>
        <end position="127"/>
    </location>
</feature>
<evidence type="ECO:0000259" key="2">
    <source>
        <dbReference type="Pfam" id="PF18818"/>
    </source>
</evidence>
<proteinExistence type="predicted"/>
<evidence type="ECO:0000313" key="4">
    <source>
        <dbReference type="Proteomes" id="UP000317421"/>
    </source>
</evidence>
<protein>
    <submittedName>
        <fullName evidence="3">DNA primase TraC</fullName>
        <ecNumber evidence="3">2.7.7.-</ecNumber>
    </submittedName>
</protein>
<evidence type="ECO:0000313" key="3">
    <source>
        <dbReference type="EMBL" id="TWT95398.1"/>
    </source>
</evidence>
<sequence length="305" mass="34026">MAKETKDQKPRRDLYQEVTDKILKLLDQGVPPWRQPITTADGPGMPTSFGSKKPYRGINLFLLAINAWAHDYGSNYWLTFNQAKQQGGKVRKGEKGSLVLFWKQHATKDRESGEDVTIPVLRHYVVFNADQIEGLPQDEVAKPIAQPQPDSRPAQAYLTYPDPPRVDVRGHRACYLPREDRIEIAPMERFESSSAFYATLYHELAHSTGHPKRLNRDLGEKPHVFGSPDYGKEELVAEMGSAFLCAAAGISPPTIEQSAAYLDGWRRSLKADKKLVIAAAGQGQRAADYVLGVKYEAAAPREPAI</sequence>
<dbReference type="GO" id="GO:0016779">
    <property type="term" value="F:nucleotidyltransferase activity"/>
    <property type="evidence" value="ECO:0007669"/>
    <property type="project" value="UniProtKB-KW"/>
</dbReference>
<dbReference type="InterPro" id="IPR013610">
    <property type="entry name" value="ArdC_N"/>
</dbReference>
<dbReference type="Proteomes" id="UP000317421">
    <property type="component" value="Unassembled WGS sequence"/>
</dbReference>
<keyword evidence="3" id="KW-0548">Nucleotidyltransferase</keyword>
<evidence type="ECO:0000259" key="1">
    <source>
        <dbReference type="Pfam" id="PF08401"/>
    </source>
</evidence>
<dbReference type="AlphaFoldDB" id="A0A5C6A7X6"/>
<dbReference type="Pfam" id="PF18818">
    <property type="entry name" value="MPTase-PolyVal"/>
    <property type="match status" value="1"/>
</dbReference>
<dbReference type="EMBL" id="SJPR01000005">
    <property type="protein sequence ID" value="TWT95398.1"/>
    <property type="molecule type" value="Genomic_DNA"/>
</dbReference>
<dbReference type="InterPro" id="IPR017113">
    <property type="entry name" value="Antirestriction_ArdC"/>
</dbReference>
<dbReference type="RefSeq" id="WP_146446237.1">
    <property type="nucleotide sequence ID" value="NZ_SJPR01000005.1"/>
</dbReference>